<evidence type="ECO:0000313" key="4">
    <source>
        <dbReference type="RefSeq" id="XP_028145540.1"/>
    </source>
</evidence>
<sequence length="2596" mass="298621">MYKFLSRHISKSHSATSNFTTIYRKVSKTQKKSYIVRKRSMSETSIKSEVEADLNVEEKLNEFASEVKSERNFPAVWTRNYNYHPIQRSIFFEKPKTAPQLRLHDTPSKDVFTSGFYQINKKPTKQISPYVRDTDMYREAMECTNQCSNTKRQKKPVTSNYSCINLQLSPIKVEEYLHETKINRYRTGPQKQRPRKKQIIQPKQLPQVQQKSKKVKKCVRRNLKKPFEIKYPITNVKQKTTFGGIRVSCRTDKLDKKKKKGTVHLSKRNGKNHKQITQERKMSYNKAPTESSKSIIDKKNELKMGSLTSRSDKEYETTYQSLKKLNSNSENYNIASKILLKNDSEAIQAVPKSKNNKFKVPNVNLDAWVCTLQPMTSFRSMEKTKNKNTIKLVTENAGQQNIESSTKHLDFKDQGKFTNKEKHKLAQVKLLLTNIASNSLEKSINTKNAYGRRSHKPIEINSKNSSDIKANQIFKGNKVPPNIDNTQKTKENDFKPLKEYIDVNKVTSYHLEDDNEVRFLTNLQREKTCIQEIEFLKDTSYGNTTSKDDIETNQIFYKNFDKTKVIYDVLKENAKVDYFKQHRNTAGNSEKKSFHTVKKVGKETVIIPMKDKTIQKPIYARKLNFHERSFSSSKLRGKDFSKDDKQTRTKYKQKPSSYMELALLKDSSNREKHVYNDTNTILHPKVNVKQDENILNTDNEINKILASKDFVLENGKMIFKIPKVRPKLSTPEIGELYTETLDNSENASNMVNSAERSSMEKEPRPKSIVQEDISTKVLKISKPVIKISLPDLIPRNHWSLLNKQKKHKLYNPIKIKELEAKKISARDVCQIDAVNKNTAKKPSIKVEPQSRSSNKDYTIEHILRKPKIIIKVSHLGEKRKLGERPIMIKKLDPQKELKSETDICNSLTSNNKISKIPLMEKAINHIKQYDDTKVSGKSSPLPKTQLPNLCKKDKLHPDLINQKMMDPKNRLKSYIDTCQSINLDGNKVERPSIRKEPPPSNKKEDKDKKNPRKPKPAIRFPPSSNQEKPKLYDDSIKSKELSTEKGLKFDTDIGQSDTDKENKTDKKVTNNDNILRGRLKYLIAYVKELQNKNDNSNLIKQAGETDKISTRPKKCQQLPHQVFGSNKNKDHENDIKENDGSKTISEQLKKVLKLNSDELSVENIKVLSSLSPDHVTELNNTSTSKNQPLPPHIIRKIMKLKLQLDKGTNHKQGNENDNVISVVTKSQETSIQKPVLKQNHSDSSLMTVFLLDENEEINTVSLDKTRPSTAPNNIKKSKSVNVKNVPLKRMPQSARSSQNIKKAKVLIPELSRGKDSVIKSKPENIKTLDTGVNMKPIQFKQKLCDKTNMDKMREITLNPIDKIGSSKTLAETSYDKNQLNKENARDTNKKRKSENVRSDIAINIKRIHREKNYSAEKYKENVENIIKDSLKKQKFSKTLTEKTFSSDGTDHSKKENINYATKRKNNTIGKSKNKKTLNITTSHTRVHCQENLNDKMKEDKVLEIVRDPVNSNKLFKRRTEKAPTNDIKDQSKAEIIRNINKKSINTKDHVAKNKPALKRSNVFLKIKNSELNKIRLRVELQNNKVQNKLIECNSKNLAAVGKENTISKTKFVSKEPYQKSKNERNNSEAYNINKTNKLQVTQNSTFNNFNVAEKNVKDITEIKKTDPLVENIRPGEHFNEEIKIDKKANNEKTNKKDEILLSADNIVRIVVDIAKEQKSTSVEPTAKASYENKLEKDTNKSNNTFQSDLHLNAASKNYFNHNLKTSFDESIADVEKDTIIEETKHPETLVMIDLRNDTSEVKFLDMSTKHDLRKSSSHTIISKTISKSLEKLNKVQRSKNYFRDNDYSYINRRAKRMKEARKFDKNKEGKYYFNSHLSNVEKKVKNKSEQESKNVSEIKNAPSAVSMNEYSNKKSTRNFSALSTELTENISNTDLNTFTKKVIDKSKHNDANKNSIKMYSKDPDKPIDEKHKEKVDKKANKSEKQKKALDKKVNKTLNKSETKVVKAPSYFRGGRRYNKITKPPTVSAGRSKNIQKSKTEKNQTKRGIKNPKRRSGITFLLQNQLLSDLDRLKLLKLIGKEDLDKMVEKLKINPSQVNDSDFYSVSAVEKELHNRRKSRDKMYRDFRKKMSDLLEKAKTVKHTGKSGTKSVAPTVTSNPLKKRPVDVKRVSTAPKNNPDEITKNKDIQKNFLKSPGHLVDVDKQSKTSNETKTKNVEPTKASSSKTMLNKQTKHSTNQIVDVTSKENAVELSEKTKTGRDNNIKSDNNKRNAKGTENDKKSPKASLNDTAEISGKQSKSTEKSKEREFQEVVREELTNIFENGPPNVNQQTNLVAKVEEIMDTNKTLWKFNKNFNKKLYDHLTVSSKTSPYILRAPAKTPPYVIKAPAKTSPYVLKAPVTIEKELKTFSDIKQAPRLPEYQKKECVSILIPPRDLRRFLDSIKNNDATTLLNKLEEKPMFEQKTELPRYYGPKITYMAVNKSETVPEFPYQESSMKPTRSNMLDINPINDENVQATILKYLHDMQDIQNEIIKNMITDTEPTLQEPTERSCSEKGSNKSLKESKTLLEPNSKFNSKTHSENKNVKNEDDENDPKLK</sequence>
<feature type="compositionally biased region" description="Polar residues" evidence="1">
    <location>
        <begin position="2145"/>
        <end position="2159"/>
    </location>
</feature>
<dbReference type="RefSeq" id="XP_028145540.1">
    <property type="nucleotide sequence ID" value="XM_028289739.1"/>
</dbReference>
<feature type="compositionally biased region" description="Basic and acidic residues" evidence="1">
    <location>
        <begin position="986"/>
        <end position="1008"/>
    </location>
</feature>
<feature type="compositionally biased region" description="Basic and acidic residues" evidence="1">
    <location>
        <begin position="1959"/>
        <end position="1992"/>
    </location>
</feature>
<dbReference type="InParanoid" id="A0A6P7GP39"/>
<feature type="compositionally biased region" description="Basic and acidic residues" evidence="1">
    <location>
        <begin position="2199"/>
        <end position="2217"/>
    </location>
</feature>
<organism evidence="4">
    <name type="scientific">Diabrotica virgifera virgifera</name>
    <name type="common">western corn rootworm</name>
    <dbReference type="NCBI Taxonomy" id="50390"/>
    <lineage>
        <taxon>Eukaryota</taxon>
        <taxon>Metazoa</taxon>
        <taxon>Ecdysozoa</taxon>
        <taxon>Arthropoda</taxon>
        <taxon>Hexapoda</taxon>
        <taxon>Insecta</taxon>
        <taxon>Pterygota</taxon>
        <taxon>Neoptera</taxon>
        <taxon>Endopterygota</taxon>
        <taxon>Coleoptera</taxon>
        <taxon>Polyphaga</taxon>
        <taxon>Cucujiformia</taxon>
        <taxon>Chrysomeloidea</taxon>
        <taxon>Chrysomelidae</taxon>
        <taxon>Galerucinae</taxon>
        <taxon>Diabroticina</taxon>
        <taxon>Diabroticites</taxon>
        <taxon>Diabrotica</taxon>
    </lineage>
</organism>
<reference evidence="2" key="2">
    <citation type="submission" date="2025-05" db="UniProtKB">
        <authorList>
            <consortium name="EnsemblMetazoa"/>
        </authorList>
    </citation>
    <scope>IDENTIFICATION</scope>
</reference>
<feature type="region of interest" description="Disordered" evidence="1">
    <location>
        <begin position="256"/>
        <end position="292"/>
    </location>
</feature>
<dbReference type="GeneID" id="114339110"/>
<evidence type="ECO:0000256" key="1">
    <source>
        <dbReference type="SAM" id="MobiDB-lite"/>
    </source>
</evidence>
<gene>
    <name evidence="4" type="primary">LOC114339110</name>
</gene>
<feature type="region of interest" description="Disordered" evidence="1">
    <location>
        <begin position="1372"/>
        <end position="1394"/>
    </location>
</feature>
<feature type="region of interest" description="Disordered" evidence="1">
    <location>
        <begin position="1047"/>
        <end position="1067"/>
    </location>
</feature>
<keyword evidence="3" id="KW-1185">Reference proteome</keyword>
<evidence type="ECO:0000313" key="2">
    <source>
        <dbReference type="EnsemblMetazoa" id="XP_028145540.1"/>
    </source>
</evidence>
<feature type="region of interest" description="Disordered" evidence="1">
    <location>
        <begin position="2139"/>
        <end position="2308"/>
    </location>
</feature>
<reference evidence="4" key="1">
    <citation type="submission" date="2025-04" db="UniProtKB">
        <authorList>
            <consortium name="RefSeq"/>
        </authorList>
    </citation>
    <scope>IDENTIFICATION</scope>
    <source>
        <tissue evidence="4">Whole insect</tissue>
    </source>
</reference>
<feature type="compositionally biased region" description="Basic residues" evidence="1">
    <location>
        <begin position="2044"/>
        <end position="2053"/>
    </location>
</feature>
<dbReference type="EnsemblMetazoa" id="XM_028289739.2">
    <property type="protein sequence ID" value="XP_028145540.1"/>
    <property type="gene ID" value="LOC114339110"/>
</dbReference>
<name>A0A6P7GP39_DIAVI</name>
<feature type="compositionally biased region" description="Basic and acidic residues" evidence="1">
    <location>
        <begin position="1378"/>
        <end position="1394"/>
    </location>
</feature>
<feature type="region of interest" description="Disordered" evidence="1">
    <location>
        <begin position="1949"/>
        <end position="1992"/>
    </location>
</feature>
<feature type="compositionally biased region" description="Basic and acidic residues" evidence="1">
    <location>
        <begin position="2298"/>
        <end position="2308"/>
    </location>
</feature>
<feature type="compositionally biased region" description="Basic and acidic residues" evidence="1">
    <location>
        <begin position="2243"/>
        <end position="2281"/>
    </location>
</feature>
<feature type="compositionally biased region" description="Basic and acidic residues" evidence="1">
    <location>
        <begin position="2177"/>
        <end position="2188"/>
    </location>
</feature>
<feature type="region of interest" description="Disordered" evidence="1">
    <location>
        <begin position="2539"/>
        <end position="2596"/>
    </location>
</feature>
<feature type="compositionally biased region" description="Polar residues" evidence="1">
    <location>
        <begin position="2284"/>
        <end position="2297"/>
    </location>
</feature>
<dbReference type="Proteomes" id="UP001652700">
    <property type="component" value="Unplaced"/>
</dbReference>
<feature type="compositionally biased region" description="Basic and acidic residues" evidence="1">
    <location>
        <begin position="2577"/>
        <end position="2596"/>
    </location>
</feature>
<accession>A0A6P7GP39</accession>
<evidence type="ECO:0000313" key="3">
    <source>
        <dbReference type="Proteomes" id="UP001652700"/>
    </source>
</evidence>
<feature type="compositionally biased region" description="Polar residues" evidence="1">
    <location>
        <begin position="2220"/>
        <end position="2241"/>
    </location>
</feature>
<feature type="region of interest" description="Disordered" evidence="1">
    <location>
        <begin position="982"/>
        <end position="1032"/>
    </location>
</feature>
<proteinExistence type="predicted"/>
<feature type="compositionally biased region" description="Basic residues" evidence="1">
    <location>
        <begin position="256"/>
        <end position="274"/>
    </location>
</feature>
<protein>
    <submittedName>
        <fullName evidence="4">MATH and LRR domain-containing protein PFE0570w-like isoform X1</fullName>
    </submittedName>
</protein>
<dbReference type="OrthoDB" id="6774072at2759"/>
<feature type="compositionally biased region" description="Basic and acidic residues" evidence="1">
    <location>
        <begin position="2546"/>
        <end position="2565"/>
    </location>
</feature>
<dbReference type="KEGG" id="dvv:114339110"/>
<feature type="region of interest" description="Disordered" evidence="1">
    <location>
        <begin position="2014"/>
        <end position="2053"/>
    </location>
</feature>